<gene>
    <name evidence="1" type="ORF">HB836_11225</name>
    <name evidence="2" type="ORF">HB904_17020</name>
</gene>
<organism evidence="2 4">
    <name type="scientific">Listeria booriae</name>
    <dbReference type="NCBI Taxonomy" id="1552123"/>
    <lineage>
        <taxon>Bacteria</taxon>
        <taxon>Bacillati</taxon>
        <taxon>Bacillota</taxon>
        <taxon>Bacilli</taxon>
        <taxon>Bacillales</taxon>
        <taxon>Listeriaceae</taxon>
        <taxon>Listeria</taxon>
    </lineage>
</organism>
<dbReference type="Proteomes" id="UP000544413">
    <property type="component" value="Unassembled WGS sequence"/>
</dbReference>
<protein>
    <submittedName>
        <fullName evidence="2">Uncharacterized protein</fullName>
    </submittedName>
</protein>
<proteinExistence type="predicted"/>
<evidence type="ECO:0000313" key="1">
    <source>
        <dbReference type="EMBL" id="MBC1402150.1"/>
    </source>
</evidence>
<accession>A0A842AN11</accession>
<dbReference type="Proteomes" id="UP000574104">
    <property type="component" value="Unassembled WGS sequence"/>
</dbReference>
<evidence type="ECO:0000313" key="3">
    <source>
        <dbReference type="Proteomes" id="UP000544413"/>
    </source>
</evidence>
<dbReference type="EMBL" id="JAARPT010000006">
    <property type="protein sequence ID" value="MBC1402150.1"/>
    <property type="molecule type" value="Genomic_DNA"/>
</dbReference>
<reference evidence="3 4" key="1">
    <citation type="submission" date="2020-03" db="EMBL/GenBank/DDBJ databases">
        <title>Soil Listeria distribution.</title>
        <authorList>
            <person name="Liao J."/>
            <person name="Wiedmann M."/>
        </authorList>
    </citation>
    <scope>NUCLEOTIDE SEQUENCE [LARGE SCALE GENOMIC DNA]</scope>
    <source>
        <strain evidence="2 4">FSL L7-1299</strain>
        <strain evidence="1 3">FSL L7-1658</strain>
    </source>
</reference>
<evidence type="ECO:0000313" key="2">
    <source>
        <dbReference type="EMBL" id="MBC1617882.1"/>
    </source>
</evidence>
<dbReference type="AlphaFoldDB" id="A0A842AN11"/>
<name>A0A842AN11_9LIST</name>
<sequence length="111" mass="12261">MADDFVKAYVTTDNEGFVTGWCNKEILDENGAVIAEATVPDNAVEVSTNPDFIEDLDSIKIVNGVAFFDEERRKKAIEQANVPNPIDAINLELADLIAELYDRLEKLEGGE</sequence>
<comment type="caution">
    <text evidence="2">The sequence shown here is derived from an EMBL/GenBank/DDBJ whole genome shotgun (WGS) entry which is preliminary data.</text>
</comment>
<dbReference type="EMBL" id="JAARSH010000015">
    <property type="protein sequence ID" value="MBC1617882.1"/>
    <property type="molecule type" value="Genomic_DNA"/>
</dbReference>
<evidence type="ECO:0000313" key="4">
    <source>
        <dbReference type="Proteomes" id="UP000574104"/>
    </source>
</evidence>
<dbReference type="RefSeq" id="WP_185406306.1">
    <property type="nucleotide sequence ID" value="NZ_JAARPT010000006.1"/>
</dbReference>